<keyword evidence="1" id="KW-1003">Cell membrane</keyword>
<dbReference type="PANTHER" id="PTHR33383:SF1">
    <property type="entry name" value="MEMBRANE PROTEIN INSERTION EFFICIENCY FACTOR-RELATED"/>
    <property type="match status" value="1"/>
</dbReference>
<name>A0A1I7AA84_9ACTN</name>
<dbReference type="SMART" id="SM01234">
    <property type="entry name" value="Haemolytic"/>
    <property type="match status" value="1"/>
</dbReference>
<dbReference type="EMBL" id="FPBA01000008">
    <property type="protein sequence ID" value="SFT71828.1"/>
    <property type="molecule type" value="Genomic_DNA"/>
</dbReference>
<keyword evidence="3" id="KW-1185">Reference proteome</keyword>
<dbReference type="RefSeq" id="WP_245784678.1">
    <property type="nucleotide sequence ID" value="NZ_FPBA01000008.1"/>
</dbReference>
<reference evidence="3" key="1">
    <citation type="submission" date="2016-10" db="EMBL/GenBank/DDBJ databases">
        <authorList>
            <person name="Varghese N."/>
            <person name="Submissions S."/>
        </authorList>
    </citation>
    <scope>NUCLEOTIDE SEQUENCE [LARGE SCALE GENOMIC DNA]</scope>
    <source>
        <strain evidence="3">DSM 46136</strain>
    </source>
</reference>
<dbReference type="Proteomes" id="UP000199546">
    <property type="component" value="Unassembled WGS sequence"/>
</dbReference>
<protein>
    <recommendedName>
        <fullName evidence="1">Putative membrane protein insertion efficiency factor</fullName>
    </recommendedName>
</protein>
<dbReference type="PANTHER" id="PTHR33383">
    <property type="entry name" value="MEMBRANE PROTEIN INSERTION EFFICIENCY FACTOR-RELATED"/>
    <property type="match status" value="1"/>
</dbReference>
<dbReference type="NCBIfam" id="TIGR00278">
    <property type="entry name" value="membrane protein insertion efficiency factor YidD"/>
    <property type="match status" value="1"/>
</dbReference>
<dbReference type="Pfam" id="PF01809">
    <property type="entry name" value="YidD"/>
    <property type="match status" value="1"/>
</dbReference>
<evidence type="ECO:0000313" key="2">
    <source>
        <dbReference type="EMBL" id="SFT71828.1"/>
    </source>
</evidence>
<comment type="function">
    <text evidence="1">Could be involved in insertion of integral membrane proteins into the membrane.</text>
</comment>
<sequence length="172" mass="19042">MVFIWSSNWRPRRRRRYGPPRGYGYGPRYGPRYGPGYGRAYGPPRRHGYRRDGSCLRDLLFLNTGCCLANAIGCSVDGLFLVPTTVRHVHRAGTGPQGSRAAERLVAAVRIYQREVSPRRPPCCSFTPTCSAYAVEALERHGARRGTWLTLRRLVRCRPGAAGGADPVPAAA</sequence>
<dbReference type="HAMAP" id="MF_00386">
    <property type="entry name" value="UPF0161_YidD"/>
    <property type="match status" value="1"/>
</dbReference>
<organism evidence="2 3">
    <name type="scientific">Geodermatophilus amargosae</name>
    <dbReference type="NCBI Taxonomy" id="1296565"/>
    <lineage>
        <taxon>Bacteria</taxon>
        <taxon>Bacillati</taxon>
        <taxon>Actinomycetota</taxon>
        <taxon>Actinomycetes</taxon>
        <taxon>Geodermatophilales</taxon>
        <taxon>Geodermatophilaceae</taxon>
        <taxon>Geodermatophilus</taxon>
    </lineage>
</organism>
<keyword evidence="1" id="KW-0472">Membrane</keyword>
<comment type="subcellular location">
    <subcellularLocation>
        <location evidence="1">Cell membrane</location>
        <topology evidence="1">Peripheral membrane protein</topology>
        <orientation evidence="1">Cytoplasmic side</orientation>
    </subcellularLocation>
</comment>
<comment type="similarity">
    <text evidence="1">Belongs to the UPF0161 family.</text>
</comment>
<evidence type="ECO:0000256" key="1">
    <source>
        <dbReference type="HAMAP-Rule" id="MF_00386"/>
    </source>
</evidence>
<dbReference type="GO" id="GO:0005886">
    <property type="term" value="C:plasma membrane"/>
    <property type="evidence" value="ECO:0007669"/>
    <property type="project" value="UniProtKB-SubCell"/>
</dbReference>
<accession>A0A1I7AA84</accession>
<evidence type="ECO:0000313" key="3">
    <source>
        <dbReference type="Proteomes" id="UP000199546"/>
    </source>
</evidence>
<gene>
    <name evidence="2" type="ORF">SAMN05660657_02584</name>
</gene>
<dbReference type="STRING" id="1296565.SAMN05660657_02584"/>
<proteinExistence type="inferred from homology"/>
<dbReference type="AlphaFoldDB" id="A0A1I7AA84"/>
<dbReference type="InterPro" id="IPR002696">
    <property type="entry name" value="Membr_insert_effic_factor_YidD"/>
</dbReference>